<reference evidence="12" key="1">
    <citation type="submission" date="2021-07" db="EMBL/GenBank/DDBJ databases">
        <authorList>
            <person name="Catto M.A."/>
            <person name="Jacobson A."/>
            <person name="Kennedy G."/>
            <person name="Labadie P."/>
            <person name="Hunt B.G."/>
            <person name="Srinivasan R."/>
        </authorList>
    </citation>
    <scope>NUCLEOTIDE SEQUENCE</scope>
    <source>
        <strain evidence="12">PL_HMW_Pooled</strain>
        <tissue evidence="12">Head</tissue>
    </source>
</reference>
<dbReference type="PANTHER" id="PTHR42643">
    <property type="entry name" value="IONOTROPIC RECEPTOR 20A-RELATED"/>
    <property type="match status" value="1"/>
</dbReference>
<evidence type="ECO:0000256" key="1">
    <source>
        <dbReference type="ARBA" id="ARBA00004651"/>
    </source>
</evidence>
<feature type="domain" description="Ionotropic glutamate receptor C-terminal" evidence="11">
    <location>
        <begin position="396"/>
        <end position="662"/>
    </location>
</feature>
<dbReference type="EMBL" id="JAHWGI010000106">
    <property type="protein sequence ID" value="KAK3909590.1"/>
    <property type="molecule type" value="Genomic_DNA"/>
</dbReference>
<dbReference type="GO" id="GO:0015276">
    <property type="term" value="F:ligand-gated monoatomic ion channel activity"/>
    <property type="evidence" value="ECO:0007669"/>
    <property type="project" value="InterPro"/>
</dbReference>
<proteinExistence type="inferred from homology"/>
<comment type="caution">
    <text evidence="12">The sequence shown here is derived from an EMBL/GenBank/DDBJ whole genome shotgun (WGS) entry which is preliminary data.</text>
</comment>
<keyword evidence="3" id="KW-1003">Cell membrane</keyword>
<keyword evidence="13" id="KW-1185">Reference proteome</keyword>
<dbReference type="InterPro" id="IPR052192">
    <property type="entry name" value="Insect_Ionotropic_Sensory_Rcpt"/>
</dbReference>
<name>A0AAE1L7X4_9NEOP</name>
<dbReference type="SUPFAM" id="SSF53850">
    <property type="entry name" value="Periplasmic binding protein-like II"/>
    <property type="match status" value="1"/>
</dbReference>
<feature type="transmembrane region" description="Helical" evidence="9">
    <location>
        <begin position="462"/>
        <end position="486"/>
    </location>
</feature>
<feature type="signal peptide" evidence="10">
    <location>
        <begin position="1"/>
        <end position="29"/>
    </location>
</feature>
<dbReference type="AlphaFoldDB" id="A0AAE1L7X4"/>
<dbReference type="Proteomes" id="UP001219518">
    <property type="component" value="Unassembled WGS sequence"/>
</dbReference>
<evidence type="ECO:0000259" key="11">
    <source>
        <dbReference type="Pfam" id="PF00060"/>
    </source>
</evidence>
<evidence type="ECO:0000256" key="7">
    <source>
        <dbReference type="ARBA" id="ARBA00023170"/>
    </source>
</evidence>
<evidence type="ECO:0000256" key="5">
    <source>
        <dbReference type="ARBA" id="ARBA00022989"/>
    </source>
</evidence>
<evidence type="ECO:0000313" key="13">
    <source>
        <dbReference type="Proteomes" id="UP001219518"/>
    </source>
</evidence>
<evidence type="ECO:0000313" key="12">
    <source>
        <dbReference type="EMBL" id="KAK3909590.1"/>
    </source>
</evidence>
<evidence type="ECO:0000256" key="2">
    <source>
        <dbReference type="ARBA" id="ARBA00008685"/>
    </source>
</evidence>
<feature type="transmembrane region" description="Helical" evidence="9">
    <location>
        <begin position="395"/>
        <end position="415"/>
    </location>
</feature>
<dbReference type="PANTHER" id="PTHR42643:SF33">
    <property type="entry name" value="GLUTAMATE RECEPTOR 2-LIKE PROTEIN"/>
    <property type="match status" value="1"/>
</dbReference>
<dbReference type="Gene3D" id="1.10.287.70">
    <property type="match status" value="1"/>
</dbReference>
<accession>A0AAE1L7X4</accession>
<evidence type="ECO:0000256" key="3">
    <source>
        <dbReference type="ARBA" id="ARBA00022475"/>
    </source>
</evidence>
<dbReference type="GO" id="GO:0005886">
    <property type="term" value="C:plasma membrane"/>
    <property type="evidence" value="ECO:0007669"/>
    <property type="project" value="UniProtKB-SubCell"/>
</dbReference>
<reference evidence="12" key="2">
    <citation type="journal article" date="2023" name="BMC Genomics">
        <title>Pest status, molecular evolution, and epigenetic factors derived from the genome assembly of Frankliniella fusca, a thysanopteran phytovirus vector.</title>
        <authorList>
            <person name="Catto M.A."/>
            <person name="Labadie P.E."/>
            <person name="Jacobson A.L."/>
            <person name="Kennedy G.G."/>
            <person name="Srinivasan R."/>
            <person name="Hunt B.G."/>
        </authorList>
    </citation>
    <scope>NUCLEOTIDE SEQUENCE</scope>
    <source>
        <strain evidence="12">PL_HMW_Pooled</strain>
    </source>
</reference>
<keyword evidence="10" id="KW-0732">Signal</keyword>
<organism evidence="12 13">
    <name type="scientific">Frankliniella fusca</name>
    <dbReference type="NCBI Taxonomy" id="407009"/>
    <lineage>
        <taxon>Eukaryota</taxon>
        <taxon>Metazoa</taxon>
        <taxon>Ecdysozoa</taxon>
        <taxon>Arthropoda</taxon>
        <taxon>Hexapoda</taxon>
        <taxon>Insecta</taxon>
        <taxon>Pterygota</taxon>
        <taxon>Neoptera</taxon>
        <taxon>Paraneoptera</taxon>
        <taxon>Thysanoptera</taxon>
        <taxon>Terebrantia</taxon>
        <taxon>Thripoidea</taxon>
        <taxon>Thripidae</taxon>
        <taxon>Frankliniella</taxon>
    </lineage>
</organism>
<evidence type="ECO:0000256" key="9">
    <source>
        <dbReference type="SAM" id="Phobius"/>
    </source>
</evidence>
<evidence type="ECO:0000256" key="10">
    <source>
        <dbReference type="SAM" id="SignalP"/>
    </source>
</evidence>
<keyword evidence="5 9" id="KW-1133">Transmembrane helix</keyword>
<feature type="chain" id="PRO_5042178009" evidence="10">
    <location>
        <begin position="30"/>
        <end position="732"/>
    </location>
</feature>
<keyword evidence="7 12" id="KW-0675">Receptor</keyword>
<dbReference type="InterPro" id="IPR001320">
    <property type="entry name" value="Iontro_rcpt_C"/>
</dbReference>
<evidence type="ECO:0000256" key="6">
    <source>
        <dbReference type="ARBA" id="ARBA00023136"/>
    </source>
</evidence>
<feature type="transmembrane region" description="Helical" evidence="9">
    <location>
        <begin position="655"/>
        <end position="676"/>
    </location>
</feature>
<comment type="similarity">
    <text evidence="2">Belongs to the glutamate-gated ion channel (TC 1.A.10.1) family.</text>
</comment>
<gene>
    <name evidence="12" type="ORF">KUF71_019693</name>
</gene>
<keyword evidence="4 9" id="KW-0812">Transmembrane</keyword>
<protein>
    <submittedName>
        <fullName evidence="12">Ionotropic receptor 75a</fullName>
    </submittedName>
</protein>
<dbReference type="GO" id="GO:0050906">
    <property type="term" value="P:detection of stimulus involved in sensory perception"/>
    <property type="evidence" value="ECO:0007669"/>
    <property type="project" value="UniProtKB-ARBA"/>
</dbReference>
<evidence type="ECO:0000256" key="4">
    <source>
        <dbReference type="ARBA" id="ARBA00022692"/>
    </source>
</evidence>
<dbReference type="Pfam" id="PF00060">
    <property type="entry name" value="Lig_chan"/>
    <property type="match status" value="1"/>
</dbReference>
<keyword evidence="6 9" id="KW-0472">Membrane</keyword>
<evidence type="ECO:0000256" key="8">
    <source>
        <dbReference type="ARBA" id="ARBA00023180"/>
    </source>
</evidence>
<keyword evidence="8" id="KW-0325">Glycoprotein</keyword>
<sequence length="732" mass="80157">MGARRSGNQNPSAATLALLAAAAAVGVLAAENAGSAWLPAALIKAFLLESHVTRTPAPALLLVCGARGAEETARQLGANALPAQVVDEPTRWLQAVLALDRVAHSVVLDAACPGARTLLASVDELDMFRDPRRWVLVFSDDHPPADGSSCSFMLEPGAPAAEAMQRCYCRAAALLDGLGVFYDSDVSALCADTAAGYAVVVSAHRSSKGAVLRLQRAAAWRGVSLDASPPPDRRHLSARRLNFHGAVSNVAFVVMDPESFRKGIVEGNGLVADFMAIFGWEMTHDVVAMLNMTINVTQTNDWGRVPPGVTPDKGLLGLHAKQEVEVGGTGLSMYLEPVRLKYLHFTNFYTPVGPAHAQPFTWPPPSPLPRSRGIMVLRAPPLSYENNVFTLPFPLSLWEASLGMVGLCALMLIVVMHAERVMLQQGEAHDALHSSSDAILLAIAAVCQQGSPVETRGVPGRIIALLLFLLVLLLYTCYSASIVVLMQRTSTSIRHFRDLLDSQVTVGAVDVPYVWHYMKVEDDPVRQRIFKEKMLGNGKKKHIYTLAEGIRKVRSEYFCFLGIKNHIYAEISSTWQEHEKCGLVTIGPDFIRVSNPHLTITRGSHRVDAYKIMIRRLSERGIWHRMQRRFVREKPRCVNADAVFHSVSLTDCRGAFYMFLVTLAASVLVFLLELVAHRRQQRARRARDARQDAAFVAVPRRGPFIGGLQHAPGGPAGPDLRALWSGKHELIM</sequence>
<comment type="subcellular location">
    <subcellularLocation>
        <location evidence="1">Cell membrane</location>
        <topology evidence="1">Multi-pass membrane protein</topology>
    </subcellularLocation>
</comment>